<accession>A0ACD4D4H9</accession>
<organism evidence="1 2">
    <name type="scientific">Phyllobacterium zundukense</name>
    <dbReference type="NCBI Taxonomy" id="1867719"/>
    <lineage>
        <taxon>Bacteria</taxon>
        <taxon>Pseudomonadati</taxon>
        <taxon>Pseudomonadota</taxon>
        <taxon>Alphaproteobacteria</taxon>
        <taxon>Hyphomicrobiales</taxon>
        <taxon>Phyllobacteriaceae</taxon>
        <taxon>Phyllobacterium</taxon>
    </lineage>
</organism>
<name>A0ACD4D4H9_9HYPH</name>
<evidence type="ECO:0000313" key="1">
    <source>
        <dbReference type="EMBL" id="UXN60688.1"/>
    </source>
</evidence>
<reference evidence="1" key="1">
    <citation type="submission" date="2022-09" db="EMBL/GenBank/DDBJ databases">
        <title>Interaction between co-microsymbionts with complementary sets of symbiotic genes in legume-rhizobium systems.</title>
        <authorList>
            <person name="Safronova V."/>
            <person name="Sazanova A."/>
            <person name="Afonin A."/>
            <person name="Chirak E."/>
        </authorList>
    </citation>
    <scope>NUCLEOTIDE SEQUENCE</scope>
    <source>
        <strain evidence="1">A18/3m</strain>
    </source>
</reference>
<dbReference type="EMBL" id="CP104973">
    <property type="protein sequence ID" value="UXN60688.1"/>
    <property type="molecule type" value="Genomic_DNA"/>
</dbReference>
<evidence type="ECO:0000313" key="2">
    <source>
        <dbReference type="Proteomes" id="UP001061991"/>
    </source>
</evidence>
<gene>
    <name evidence="1" type="ORF">N8E88_30130</name>
</gene>
<sequence length="344" mass="37356">MNIKSLFLGSAAALVAVSGARAADAVVVAEPEPVEYVRICDAFGAGFFYIPGTETCLKVSGYVRAEIRGGDDVYKGIERDTYDWRARAVTRFDARSETELGTLRSYAELRYNFNNGADKETVDLNQATIELGGFRVGAADSQFTSWTGYLGAIISDDVIAEGNYVTNQISYTYSADNGFSAFVGTEQGKGDYLVDDYLPHILGGAKFKQGWGSVTGVVGYDSKAEEWAGKVRLDVTVTEAISAWVMGGYKSNDVKDFYGTWNGDYAVWGGIAAKVTDKATVNAQVGYEDEGTIAAALNVAYTLVPGFVITPEVNYTKFDDARQARTRGAKDDAFQGIIRFQRNF</sequence>
<protein>
    <submittedName>
        <fullName evidence="1">Porin</fullName>
    </submittedName>
</protein>
<keyword evidence="2" id="KW-1185">Reference proteome</keyword>
<dbReference type="Proteomes" id="UP001061991">
    <property type="component" value="Chromosome"/>
</dbReference>
<proteinExistence type="predicted"/>